<dbReference type="PROSITE" id="PS50948">
    <property type="entry name" value="PAN"/>
    <property type="match status" value="1"/>
</dbReference>
<evidence type="ECO:0000256" key="5">
    <source>
        <dbReference type="ARBA" id="ARBA00022692"/>
    </source>
</evidence>
<dbReference type="InterPro" id="IPR000719">
    <property type="entry name" value="Prot_kinase_dom"/>
</dbReference>
<dbReference type="PROSITE" id="PS50927">
    <property type="entry name" value="BULB_LECTIN"/>
    <property type="match status" value="1"/>
</dbReference>
<dbReference type="Pfam" id="PF00954">
    <property type="entry name" value="S_locus_glycop"/>
    <property type="match status" value="1"/>
</dbReference>
<evidence type="ECO:0000259" key="20">
    <source>
        <dbReference type="PROSITE" id="PS50011"/>
    </source>
</evidence>
<dbReference type="PANTHER" id="PTHR47974:SF3">
    <property type="entry name" value="RECEPTOR-LIKE SERINE_THREONINE-PROTEIN KINASE"/>
    <property type="match status" value="1"/>
</dbReference>
<keyword evidence="13" id="KW-0675">Receptor</keyword>
<dbReference type="CDD" id="cd00028">
    <property type="entry name" value="B_lectin"/>
    <property type="match status" value="1"/>
</dbReference>
<evidence type="ECO:0000256" key="3">
    <source>
        <dbReference type="ARBA" id="ARBA00022536"/>
    </source>
</evidence>
<evidence type="ECO:0000256" key="9">
    <source>
        <dbReference type="ARBA" id="ARBA00022840"/>
    </source>
</evidence>
<evidence type="ECO:0000256" key="8">
    <source>
        <dbReference type="ARBA" id="ARBA00022777"/>
    </source>
</evidence>
<accession>A0A0L9V9B9</accession>
<evidence type="ECO:0000256" key="13">
    <source>
        <dbReference type="ARBA" id="ARBA00023170"/>
    </source>
</evidence>
<dbReference type="EC" id="2.7.11.1" evidence="17"/>
<feature type="binding site" evidence="18">
    <location>
        <position position="533"/>
    </location>
    <ligand>
        <name>ATP</name>
        <dbReference type="ChEBI" id="CHEBI:30616"/>
    </ligand>
</feature>
<comment type="similarity">
    <text evidence="17">Belongs to the protein kinase superfamily. Ser/Thr protein kinase family.</text>
</comment>
<evidence type="ECO:0000313" key="24">
    <source>
        <dbReference type="Proteomes" id="UP000053144"/>
    </source>
</evidence>
<evidence type="ECO:0000313" key="23">
    <source>
        <dbReference type="EMBL" id="KOM51472.1"/>
    </source>
</evidence>
<keyword evidence="14" id="KW-0325">Glycoprotein</keyword>
<evidence type="ECO:0000256" key="19">
    <source>
        <dbReference type="SAM" id="Phobius"/>
    </source>
</evidence>
<dbReference type="InterPro" id="IPR000858">
    <property type="entry name" value="S_locus_glycoprot_dom"/>
</dbReference>
<keyword evidence="11 19" id="KW-0472">Membrane</keyword>
<protein>
    <recommendedName>
        <fullName evidence="17">Receptor-like serine/threonine-protein kinase</fullName>
        <ecNumber evidence="17">2.7.11.1</ecNumber>
    </recommendedName>
</protein>
<dbReference type="InterPro" id="IPR024171">
    <property type="entry name" value="SRK-like_kinase"/>
</dbReference>
<organism evidence="23 24">
    <name type="scientific">Phaseolus angularis</name>
    <name type="common">Azuki bean</name>
    <name type="synonym">Vigna angularis</name>
    <dbReference type="NCBI Taxonomy" id="3914"/>
    <lineage>
        <taxon>Eukaryota</taxon>
        <taxon>Viridiplantae</taxon>
        <taxon>Streptophyta</taxon>
        <taxon>Embryophyta</taxon>
        <taxon>Tracheophyta</taxon>
        <taxon>Spermatophyta</taxon>
        <taxon>Magnoliopsida</taxon>
        <taxon>eudicotyledons</taxon>
        <taxon>Gunneridae</taxon>
        <taxon>Pentapetalae</taxon>
        <taxon>rosids</taxon>
        <taxon>fabids</taxon>
        <taxon>Fabales</taxon>
        <taxon>Fabaceae</taxon>
        <taxon>Papilionoideae</taxon>
        <taxon>50 kb inversion clade</taxon>
        <taxon>NPAAA clade</taxon>
        <taxon>indigoferoid/millettioid clade</taxon>
        <taxon>Phaseoleae</taxon>
        <taxon>Vigna</taxon>
    </lineage>
</organism>
<dbReference type="PROSITE" id="PS00107">
    <property type="entry name" value="PROTEIN_KINASE_ATP"/>
    <property type="match status" value="1"/>
</dbReference>
<dbReference type="GO" id="GO:0016020">
    <property type="term" value="C:membrane"/>
    <property type="evidence" value="ECO:0007669"/>
    <property type="project" value="UniProtKB-SubCell"/>
</dbReference>
<dbReference type="EMBL" id="CM003379">
    <property type="protein sequence ID" value="KOM51472.1"/>
    <property type="molecule type" value="Genomic_DNA"/>
</dbReference>
<evidence type="ECO:0000256" key="6">
    <source>
        <dbReference type="ARBA" id="ARBA00022729"/>
    </source>
</evidence>
<dbReference type="InterPro" id="IPR008271">
    <property type="entry name" value="Ser/Thr_kinase_AS"/>
</dbReference>
<proteinExistence type="inferred from homology"/>
<dbReference type="Gene3D" id="2.90.10.10">
    <property type="entry name" value="Bulb-type lectin domain"/>
    <property type="match status" value="1"/>
</dbReference>
<comment type="subcellular location">
    <subcellularLocation>
        <location evidence="1">Membrane</location>
        <topology evidence="1">Single-pass type I membrane protein</topology>
    </subcellularLocation>
</comment>
<reference evidence="24" key="1">
    <citation type="journal article" date="2015" name="Proc. Natl. Acad. Sci. U.S.A.">
        <title>Genome sequencing of adzuki bean (Vigna angularis) provides insight into high starch and low fat accumulation and domestication.</title>
        <authorList>
            <person name="Yang K."/>
            <person name="Tian Z."/>
            <person name="Chen C."/>
            <person name="Luo L."/>
            <person name="Zhao B."/>
            <person name="Wang Z."/>
            <person name="Yu L."/>
            <person name="Li Y."/>
            <person name="Sun Y."/>
            <person name="Li W."/>
            <person name="Chen Y."/>
            <person name="Li Y."/>
            <person name="Zhang Y."/>
            <person name="Ai D."/>
            <person name="Zhao J."/>
            <person name="Shang C."/>
            <person name="Ma Y."/>
            <person name="Wu B."/>
            <person name="Wang M."/>
            <person name="Gao L."/>
            <person name="Sun D."/>
            <person name="Zhang P."/>
            <person name="Guo F."/>
            <person name="Wang W."/>
            <person name="Li Y."/>
            <person name="Wang J."/>
            <person name="Varshney R.K."/>
            <person name="Wang J."/>
            <person name="Ling H.Q."/>
            <person name="Wan P."/>
        </authorList>
    </citation>
    <scope>NUCLEOTIDE SEQUENCE</scope>
    <source>
        <strain evidence="24">cv. Jingnong 6</strain>
    </source>
</reference>
<evidence type="ECO:0000256" key="1">
    <source>
        <dbReference type="ARBA" id="ARBA00004479"/>
    </source>
</evidence>
<evidence type="ECO:0000259" key="22">
    <source>
        <dbReference type="PROSITE" id="PS50948"/>
    </source>
</evidence>
<dbReference type="SMART" id="SM00473">
    <property type="entry name" value="PAN_AP"/>
    <property type="match status" value="1"/>
</dbReference>
<evidence type="ECO:0000256" key="17">
    <source>
        <dbReference type="PIRNR" id="PIRNR000641"/>
    </source>
</evidence>
<dbReference type="Gramene" id="KOM51472">
    <property type="protein sequence ID" value="KOM51472"/>
    <property type="gene ID" value="LR48_Vigan09g013100"/>
</dbReference>
<dbReference type="SMART" id="SM00108">
    <property type="entry name" value="B_lectin"/>
    <property type="match status" value="1"/>
</dbReference>
<evidence type="ECO:0000256" key="4">
    <source>
        <dbReference type="ARBA" id="ARBA00022679"/>
    </source>
</evidence>
<dbReference type="InterPro" id="IPR036426">
    <property type="entry name" value="Bulb-type_lectin_dom_sf"/>
</dbReference>
<dbReference type="SUPFAM" id="SSF51110">
    <property type="entry name" value="alpha-D-mannose-specific plant lectins"/>
    <property type="match status" value="1"/>
</dbReference>
<keyword evidence="10 19" id="KW-1133">Transmembrane helix</keyword>
<evidence type="ECO:0000256" key="12">
    <source>
        <dbReference type="ARBA" id="ARBA00023157"/>
    </source>
</evidence>
<feature type="domain" description="Apple" evidence="22">
    <location>
        <begin position="323"/>
        <end position="404"/>
    </location>
</feature>
<keyword evidence="4 17" id="KW-0808">Transferase</keyword>
<dbReference type="GO" id="GO:0004674">
    <property type="term" value="F:protein serine/threonine kinase activity"/>
    <property type="evidence" value="ECO:0007669"/>
    <property type="project" value="UniProtKB-KW"/>
</dbReference>
<evidence type="ECO:0000259" key="21">
    <source>
        <dbReference type="PROSITE" id="PS50927"/>
    </source>
</evidence>
<dbReference type="Pfam" id="PF01453">
    <property type="entry name" value="B_lectin"/>
    <property type="match status" value="1"/>
</dbReference>
<dbReference type="PROSITE" id="PS00108">
    <property type="entry name" value="PROTEIN_KINASE_ST"/>
    <property type="match status" value="1"/>
</dbReference>
<evidence type="ECO:0000256" key="16">
    <source>
        <dbReference type="ARBA" id="ARBA00048679"/>
    </source>
</evidence>
<dbReference type="InterPro" id="IPR011009">
    <property type="entry name" value="Kinase-like_dom_sf"/>
</dbReference>
<evidence type="ECO:0000256" key="14">
    <source>
        <dbReference type="ARBA" id="ARBA00023180"/>
    </source>
</evidence>
<feature type="domain" description="Bulb-type lectin" evidence="21">
    <location>
        <begin position="4"/>
        <end position="136"/>
    </location>
</feature>
<evidence type="ECO:0000256" key="11">
    <source>
        <dbReference type="ARBA" id="ARBA00023136"/>
    </source>
</evidence>
<keyword evidence="8 17" id="KW-0418">Kinase</keyword>
<evidence type="ECO:0000256" key="18">
    <source>
        <dbReference type="PROSITE-ProRule" id="PRU10141"/>
    </source>
</evidence>
<dbReference type="InterPro" id="IPR017441">
    <property type="entry name" value="Protein_kinase_ATP_BS"/>
</dbReference>
<dbReference type="FunFam" id="2.90.10.10:FF:000015">
    <property type="entry name" value="Serine/threonine-protein kinase"/>
    <property type="match status" value="1"/>
</dbReference>
<keyword evidence="7 17" id="KW-0547">Nucleotide-binding</keyword>
<sequence length="826" mass="94015">MSLQLSSSAVEILHQGSSLLVEGPNDFMLSPNAIFCAGFYAVGQNAYSFAVWYSQTNGETQDATVVWMANRDYPVNGKGSKLSLLPNGNLALRDADESHIWSTNTVSLLSVQLFLDNTGNLVLRETKGGGVVLWQSFDFPTDTLLPQQVFTRYAKLVSSRSESNKSSGFYSLFFDNDNVLRLLYDGPEVSGLYWPNPWLATWDAGRSTYNNSRVAVMDTLGNFSSSDDFSFLTSDYGTLIQRRLVLDHDGNIRVHSRRNGGEKWSVTWQAKAKPCSIHGICGPNSLCSYHQNSSVKCSCLPGYKWKNDHDWSFGCEPKFSTLCNKTQSRFLHISRVELYGYDYGILTNYTLHQCQQLCLQLCDCKGIQYTYVFGTGTYTCYPKLQLRNAYQIPYFNADLYLKLPANSSYSFEGSTHEQSLDCSSSLSTMQLERAYDMSRENRYVKFLLWFVGGLGAFEVLCIFVICFFLVRTRERKYSGVDRRVYHLAMTGFRKFSYSELKQATKGFREEIGRGAGGVVFKGVLLDQRVAAVKRLKDANQGEEDFLAEVSSIGRLNHMNLIEMWGYCAEGKHRLLVYEYMEQGSLAENMESDELDWTKRFNIALGTARGLAYVHEECLEWILHCDVKPQNILLDSNYHPKVADFGLSKLRNRNDTSSTYSSFSRIRGTRGYMAPEWVLNQRITSKVDVYSYGIVVLEMPCIHFHILLPSLCIKAMQNDDVPPLDQAFCTDFLCSMPTFNNNTNELQRAKLHALRLENLLRDLRPRDHHQIPHHYFHVPQELHATFILGPGQKLNIHVTAGGFLLLRHRKLRSHLHLPRIPFSVFGA</sequence>
<keyword evidence="12" id="KW-1015">Disulfide bond</keyword>
<evidence type="ECO:0000256" key="7">
    <source>
        <dbReference type="ARBA" id="ARBA00022741"/>
    </source>
</evidence>
<evidence type="ECO:0000256" key="10">
    <source>
        <dbReference type="ARBA" id="ARBA00022989"/>
    </source>
</evidence>
<dbReference type="GO" id="GO:0048544">
    <property type="term" value="P:recognition of pollen"/>
    <property type="evidence" value="ECO:0007669"/>
    <property type="project" value="InterPro"/>
</dbReference>
<dbReference type="SMART" id="SM00220">
    <property type="entry name" value="S_TKc"/>
    <property type="match status" value="1"/>
</dbReference>
<dbReference type="GO" id="GO:0106310">
    <property type="term" value="F:protein serine kinase activity"/>
    <property type="evidence" value="ECO:0007669"/>
    <property type="project" value="RHEA"/>
</dbReference>
<keyword evidence="9 17" id="KW-0067">ATP-binding</keyword>
<feature type="domain" description="Protein kinase" evidence="20">
    <location>
        <begin position="505"/>
        <end position="785"/>
    </location>
</feature>
<dbReference type="FunFam" id="1.10.510.10:FF:001424">
    <property type="entry name" value="Protein kinase superfamily protein"/>
    <property type="match status" value="1"/>
</dbReference>
<dbReference type="Pfam" id="PF00069">
    <property type="entry name" value="Pkinase"/>
    <property type="match status" value="1"/>
</dbReference>
<dbReference type="PANTHER" id="PTHR47974">
    <property type="entry name" value="OS07G0415500 PROTEIN"/>
    <property type="match status" value="1"/>
</dbReference>
<dbReference type="Gene3D" id="1.10.510.10">
    <property type="entry name" value="Transferase(Phosphotransferase) domain 1"/>
    <property type="match status" value="1"/>
</dbReference>
<keyword evidence="5 19" id="KW-0812">Transmembrane</keyword>
<feature type="transmembrane region" description="Helical" evidence="19">
    <location>
        <begin position="446"/>
        <end position="470"/>
    </location>
</feature>
<comment type="catalytic activity">
    <reaction evidence="16 17">
        <text>L-seryl-[protein] + ATP = O-phospho-L-seryl-[protein] + ADP + H(+)</text>
        <dbReference type="Rhea" id="RHEA:17989"/>
        <dbReference type="Rhea" id="RHEA-COMP:9863"/>
        <dbReference type="Rhea" id="RHEA-COMP:11604"/>
        <dbReference type="ChEBI" id="CHEBI:15378"/>
        <dbReference type="ChEBI" id="CHEBI:29999"/>
        <dbReference type="ChEBI" id="CHEBI:30616"/>
        <dbReference type="ChEBI" id="CHEBI:83421"/>
        <dbReference type="ChEBI" id="CHEBI:456216"/>
        <dbReference type="EC" id="2.7.11.1"/>
    </reaction>
</comment>
<dbReference type="InterPro" id="IPR003609">
    <property type="entry name" value="Pan_app"/>
</dbReference>
<name>A0A0L9V9B9_PHAAN</name>
<dbReference type="AlphaFoldDB" id="A0A0L9V9B9"/>
<evidence type="ECO:0000256" key="15">
    <source>
        <dbReference type="ARBA" id="ARBA00047899"/>
    </source>
</evidence>
<dbReference type="FunFam" id="3.30.200.20:FF:000059">
    <property type="entry name" value="S-receptor-like serine/threonine-protein kinase"/>
    <property type="match status" value="1"/>
</dbReference>
<keyword evidence="3" id="KW-0245">EGF-like domain</keyword>
<keyword evidence="6" id="KW-0732">Signal</keyword>
<dbReference type="GO" id="GO:0005524">
    <property type="term" value="F:ATP binding"/>
    <property type="evidence" value="ECO:0007669"/>
    <property type="project" value="UniProtKB-UniRule"/>
</dbReference>
<dbReference type="OMA" id="NMESDEL"/>
<dbReference type="PIRSF" id="PIRSF000641">
    <property type="entry name" value="SRK"/>
    <property type="match status" value="1"/>
</dbReference>
<evidence type="ECO:0000256" key="2">
    <source>
        <dbReference type="ARBA" id="ARBA00022527"/>
    </source>
</evidence>
<comment type="catalytic activity">
    <reaction evidence="15 17">
        <text>L-threonyl-[protein] + ATP = O-phospho-L-threonyl-[protein] + ADP + H(+)</text>
        <dbReference type="Rhea" id="RHEA:46608"/>
        <dbReference type="Rhea" id="RHEA-COMP:11060"/>
        <dbReference type="Rhea" id="RHEA-COMP:11605"/>
        <dbReference type="ChEBI" id="CHEBI:15378"/>
        <dbReference type="ChEBI" id="CHEBI:30013"/>
        <dbReference type="ChEBI" id="CHEBI:30616"/>
        <dbReference type="ChEBI" id="CHEBI:61977"/>
        <dbReference type="ChEBI" id="CHEBI:456216"/>
        <dbReference type="EC" id="2.7.11.1"/>
    </reaction>
</comment>
<dbReference type="SUPFAM" id="SSF56112">
    <property type="entry name" value="Protein kinase-like (PK-like)"/>
    <property type="match status" value="1"/>
</dbReference>
<dbReference type="Proteomes" id="UP000053144">
    <property type="component" value="Chromosome 9"/>
</dbReference>
<dbReference type="InterPro" id="IPR001480">
    <property type="entry name" value="Bulb-type_lectin_dom"/>
</dbReference>
<dbReference type="Gene3D" id="3.30.200.20">
    <property type="entry name" value="Phosphorylase Kinase, domain 1"/>
    <property type="match status" value="1"/>
</dbReference>
<keyword evidence="2 17" id="KW-0723">Serine/threonine-protein kinase</keyword>
<dbReference type="PROSITE" id="PS50011">
    <property type="entry name" value="PROTEIN_KINASE_DOM"/>
    <property type="match status" value="1"/>
</dbReference>
<gene>
    <name evidence="23" type="ORF">LR48_Vigan09g013100</name>
</gene>